<feature type="signal peptide" evidence="3">
    <location>
        <begin position="1"/>
        <end position="28"/>
    </location>
</feature>
<feature type="transmembrane region" description="Helical" evidence="2">
    <location>
        <begin position="48"/>
        <end position="67"/>
    </location>
</feature>
<keyword evidence="2" id="KW-0812">Transmembrane</keyword>
<feature type="chain" id="PRO_5011458510" evidence="3">
    <location>
        <begin position="29"/>
        <end position="283"/>
    </location>
</feature>
<evidence type="ECO:0000256" key="3">
    <source>
        <dbReference type="SAM" id="SignalP"/>
    </source>
</evidence>
<organism evidence="4 5">
    <name type="scientific">Actinoplanes philippinensis</name>
    <dbReference type="NCBI Taxonomy" id="35752"/>
    <lineage>
        <taxon>Bacteria</taxon>
        <taxon>Bacillati</taxon>
        <taxon>Actinomycetota</taxon>
        <taxon>Actinomycetes</taxon>
        <taxon>Micromonosporales</taxon>
        <taxon>Micromonosporaceae</taxon>
        <taxon>Actinoplanes</taxon>
    </lineage>
</organism>
<evidence type="ECO:0000313" key="4">
    <source>
        <dbReference type="EMBL" id="SFF13839.1"/>
    </source>
</evidence>
<keyword evidence="2" id="KW-0472">Membrane</keyword>
<dbReference type="AlphaFoldDB" id="A0A1I2G9K7"/>
<accession>A0A1I2G9K7</accession>
<protein>
    <submittedName>
        <fullName evidence="4">Uncharacterized protein</fullName>
    </submittedName>
</protein>
<evidence type="ECO:0000313" key="5">
    <source>
        <dbReference type="Proteomes" id="UP000199645"/>
    </source>
</evidence>
<evidence type="ECO:0000256" key="2">
    <source>
        <dbReference type="SAM" id="Phobius"/>
    </source>
</evidence>
<proteinExistence type="predicted"/>
<reference evidence="4 5" key="1">
    <citation type="submission" date="2016-10" db="EMBL/GenBank/DDBJ databases">
        <authorList>
            <person name="de Groot N.N."/>
        </authorList>
    </citation>
    <scope>NUCLEOTIDE SEQUENCE [LARGE SCALE GENOMIC DNA]</scope>
    <source>
        <strain evidence="4 5">DSM 43019</strain>
    </source>
</reference>
<name>A0A1I2G9K7_9ACTN</name>
<feature type="compositionally biased region" description="Basic and acidic residues" evidence="1">
    <location>
        <begin position="187"/>
        <end position="196"/>
    </location>
</feature>
<dbReference type="EMBL" id="FONV01000006">
    <property type="protein sequence ID" value="SFF13839.1"/>
    <property type="molecule type" value="Genomic_DNA"/>
</dbReference>
<dbReference type="STRING" id="35752.SAMN05421541_106324"/>
<gene>
    <name evidence="4" type="ORF">SAMN05421541_106324</name>
</gene>
<feature type="transmembrane region" description="Helical" evidence="2">
    <location>
        <begin position="79"/>
        <end position="98"/>
    </location>
</feature>
<feature type="transmembrane region" description="Helical" evidence="2">
    <location>
        <begin position="110"/>
        <end position="130"/>
    </location>
</feature>
<dbReference type="OrthoDB" id="9833909at2"/>
<feature type="compositionally biased region" description="Basic and acidic residues" evidence="1">
    <location>
        <begin position="272"/>
        <end position="283"/>
    </location>
</feature>
<keyword evidence="5" id="KW-1185">Reference proteome</keyword>
<keyword evidence="3" id="KW-0732">Signal</keyword>
<evidence type="ECO:0000256" key="1">
    <source>
        <dbReference type="SAM" id="MobiDB-lite"/>
    </source>
</evidence>
<dbReference type="Proteomes" id="UP000199645">
    <property type="component" value="Unassembled WGS sequence"/>
</dbReference>
<feature type="compositionally biased region" description="Low complexity" evidence="1">
    <location>
        <begin position="150"/>
        <end position="176"/>
    </location>
</feature>
<feature type="region of interest" description="Disordered" evidence="1">
    <location>
        <begin position="141"/>
        <end position="283"/>
    </location>
</feature>
<keyword evidence="2" id="KW-1133">Transmembrane helix</keyword>
<sequence>MKTASTGAAGCLSLVAFCLSPVAGSTLAMPATALYVSRHYPAELDKSDHWLLFACLSLPLAGLIAWWTARRRERVALTVTVRAVTLLVAAFAVTMWTLEHYAVPVELLSFVPILTGWAAILLLLVLLPLLNRMFPAPLRPSAAGAPVSYRRPSPGSRSSSGHRPGSRSRSASRSASGSGGGQQRGPRHTDSPRRSQDGQPQYRSRDGQPQYRSRDGQPDHRKARPTPPRSDGTPRYRSAPTDRPGHQAARPRQGDGRPQYRAEPPAPPPRRPSGDGKPVYRDD</sequence>
<dbReference type="RefSeq" id="WP_093615344.1">
    <property type="nucleotide sequence ID" value="NZ_BOMT01000024.1"/>
</dbReference>